<evidence type="ECO:0000313" key="2">
    <source>
        <dbReference type="EMBL" id="MCE0481200.1"/>
    </source>
</evidence>
<reference evidence="2 3" key="1">
    <citation type="journal article" date="2021" name="BMC Genomics">
        <title>Datura genome reveals duplications of psychoactive alkaloid biosynthetic genes and high mutation rate following tissue culture.</title>
        <authorList>
            <person name="Rajewski A."/>
            <person name="Carter-House D."/>
            <person name="Stajich J."/>
            <person name="Litt A."/>
        </authorList>
    </citation>
    <scope>NUCLEOTIDE SEQUENCE [LARGE SCALE GENOMIC DNA]</scope>
    <source>
        <strain evidence="2">AR-01</strain>
    </source>
</reference>
<dbReference type="EMBL" id="JACEIK010005314">
    <property type="protein sequence ID" value="MCE0481200.1"/>
    <property type="molecule type" value="Genomic_DNA"/>
</dbReference>
<accession>A0ABS8VLI6</accession>
<evidence type="ECO:0000256" key="1">
    <source>
        <dbReference type="SAM" id="MobiDB-lite"/>
    </source>
</evidence>
<keyword evidence="3" id="KW-1185">Reference proteome</keyword>
<proteinExistence type="predicted"/>
<comment type="caution">
    <text evidence="2">The sequence shown here is derived from an EMBL/GenBank/DDBJ whole genome shotgun (WGS) entry which is preliminary data.</text>
</comment>
<feature type="region of interest" description="Disordered" evidence="1">
    <location>
        <begin position="1"/>
        <end position="29"/>
    </location>
</feature>
<protein>
    <submittedName>
        <fullName evidence="2">Uncharacterized protein</fullName>
    </submittedName>
</protein>
<feature type="compositionally biased region" description="Basic residues" evidence="1">
    <location>
        <begin position="9"/>
        <end position="27"/>
    </location>
</feature>
<evidence type="ECO:0000313" key="3">
    <source>
        <dbReference type="Proteomes" id="UP000823775"/>
    </source>
</evidence>
<dbReference type="Proteomes" id="UP000823775">
    <property type="component" value="Unassembled WGS sequence"/>
</dbReference>
<sequence length="68" mass="7987">MSLREKSRDKIKRKKQKIHQQKAKANKKNLAGFERKLTTHHMQDKVKKLQNCSFLARGGGVGVVYYFR</sequence>
<name>A0ABS8VLI6_DATST</name>
<organism evidence="2 3">
    <name type="scientific">Datura stramonium</name>
    <name type="common">Jimsonweed</name>
    <name type="synonym">Common thornapple</name>
    <dbReference type="NCBI Taxonomy" id="4076"/>
    <lineage>
        <taxon>Eukaryota</taxon>
        <taxon>Viridiplantae</taxon>
        <taxon>Streptophyta</taxon>
        <taxon>Embryophyta</taxon>
        <taxon>Tracheophyta</taxon>
        <taxon>Spermatophyta</taxon>
        <taxon>Magnoliopsida</taxon>
        <taxon>eudicotyledons</taxon>
        <taxon>Gunneridae</taxon>
        <taxon>Pentapetalae</taxon>
        <taxon>asterids</taxon>
        <taxon>lamiids</taxon>
        <taxon>Solanales</taxon>
        <taxon>Solanaceae</taxon>
        <taxon>Solanoideae</taxon>
        <taxon>Datureae</taxon>
        <taxon>Datura</taxon>
    </lineage>
</organism>
<gene>
    <name evidence="2" type="ORF">HAX54_038758</name>
</gene>